<reference evidence="8" key="1">
    <citation type="submission" date="2021-12" db="EMBL/GenBank/DDBJ databases">
        <title>Convergent genome expansion in fungi linked to evolution of root-endophyte symbiosis.</title>
        <authorList>
            <consortium name="DOE Joint Genome Institute"/>
            <person name="Ke Y.-H."/>
            <person name="Bonito G."/>
            <person name="Liao H.-L."/>
            <person name="Looney B."/>
            <person name="Rojas-Flechas A."/>
            <person name="Nash J."/>
            <person name="Hameed K."/>
            <person name="Schadt C."/>
            <person name="Martin F."/>
            <person name="Crous P.W."/>
            <person name="Miettinen O."/>
            <person name="Magnuson J.K."/>
            <person name="Labbe J."/>
            <person name="Jacobson D."/>
            <person name="Doktycz M.J."/>
            <person name="Veneault-Fourrey C."/>
            <person name="Kuo A."/>
            <person name="Mondo S."/>
            <person name="Calhoun S."/>
            <person name="Riley R."/>
            <person name="Ohm R."/>
            <person name="LaButti K."/>
            <person name="Andreopoulos B."/>
            <person name="Pangilinan J."/>
            <person name="Nolan M."/>
            <person name="Tritt A."/>
            <person name="Clum A."/>
            <person name="Lipzen A."/>
            <person name="Daum C."/>
            <person name="Barry K."/>
            <person name="Grigoriev I.V."/>
            <person name="Vilgalys R."/>
        </authorList>
    </citation>
    <scope>NUCLEOTIDE SEQUENCE</scope>
    <source>
        <strain evidence="8">PMI_201</strain>
    </source>
</reference>
<feature type="region of interest" description="Disordered" evidence="6">
    <location>
        <begin position="126"/>
        <end position="145"/>
    </location>
</feature>
<dbReference type="CDD" id="cd00067">
    <property type="entry name" value="GAL4"/>
    <property type="match status" value="1"/>
</dbReference>
<dbReference type="PROSITE" id="PS50048">
    <property type="entry name" value="ZN2_CY6_FUNGAL_2"/>
    <property type="match status" value="1"/>
</dbReference>
<dbReference type="Proteomes" id="UP001201262">
    <property type="component" value="Unassembled WGS sequence"/>
</dbReference>
<dbReference type="InterPro" id="IPR036864">
    <property type="entry name" value="Zn2-C6_fun-type_DNA-bd_sf"/>
</dbReference>
<keyword evidence="5" id="KW-0539">Nucleus</keyword>
<dbReference type="SMART" id="SM00066">
    <property type="entry name" value="GAL4"/>
    <property type="match status" value="1"/>
</dbReference>
<keyword evidence="3" id="KW-0238">DNA-binding</keyword>
<comment type="subcellular location">
    <subcellularLocation>
        <location evidence="1">Nucleus</location>
    </subcellularLocation>
</comment>
<dbReference type="PROSITE" id="PS00463">
    <property type="entry name" value="ZN2_CY6_FUNGAL_1"/>
    <property type="match status" value="1"/>
</dbReference>
<dbReference type="PANTHER" id="PTHR37534">
    <property type="entry name" value="TRANSCRIPTIONAL ACTIVATOR PROTEIN UGA3"/>
    <property type="match status" value="1"/>
</dbReference>
<evidence type="ECO:0000256" key="4">
    <source>
        <dbReference type="ARBA" id="ARBA00023163"/>
    </source>
</evidence>
<dbReference type="GO" id="GO:0045944">
    <property type="term" value="P:positive regulation of transcription by RNA polymerase II"/>
    <property type="evidence" value="ECO:0007669"/>
    <property type="project" value="TreeGrafter"/>
</dbReference>
<feature type="compositionally biased region" description="Basic and acidic residues" evidence="6">
    <location>
        <begin position="80"/>
        <end position="102"/>
    </location>
</feature>
<dbReference type="Pfam" id="PF00172">
    <property type="entry name" value="Zn_clus"/>
    <property type="match status" value="1"/>
</dbReference>
<evidence type="ECO:0000256" key="1">
    <source>
        <dbReference type="ARBA" id="ARBA00004123"/>
    </source>
</evidence>
<evidence type="ECO:0000256" key="2">
    <source>
        <dbReference type="ARBA" id="ARBA00023015"/>
    </source>
</evidence>
<dbReference type="SUPFAM" id="SSF57701">
    <property type="entry name" value="Zn2/Cys6 DNA-binding domain"/>
    <property type="match status" value="1"/>
</dbReference>
<keyword evidence="4" id="KW-0804">Transcription</keyword>
<dbReference type="Gene3D" id="4.10.240.10">
    <property type="entry name" value="Zn(2)-C6 fungal-type DNA-binding domain"/>
    <property type="match status" value="1"/>
</dbReference>
<dbReference type="GO" id="GO:0008270">
    <property type="term" value="F:zinc ion binding"/>
    <property type="evidence" value="ECO:0007669"/>
    <property type="project" value="InterPro"/>
</dbReference>
<evidence type="ECO:0000313" key="9">
    <source>
        <dbReference type="Proteomes" id="UP001201262"/>
    </source>
</evidence>
<dbReference type="PANTHER" id="PTHR37534:SF16">
    <property type="entry name" value="ZN(II)2CYS6 TRANSCRIPTION FACTOR (EUROFUNG)-RELATED"/>
    <property type="match status" value="1"/>
</dbReference>
<dbReference type="AlphaFoldDB" id="A0AAD4PYT7"/>
<keyword evidence="9" id="KW-1185">Reference proteome</keyword>
<dbReference type="InterPro" id="IPR021858">
    <property type="entry name" value="Fun_TF"/>
</dbReference>
<organism evidence="8 9">
    <name type="scientific">Talaromyces proteolyticus</name>
    <dbReference type="NCBI Taxonomy" id="1131652"/>
    <lineage>
        <taxon>Eukaryota</taxon>
        <taxon>Fungi</taxon>
        <taxon>Dikarya</taxon>
        <taxon>Ascomycota</taxon>
        <taxon>Pezizomycotina</taxon>
        <taxon>Eurotiomycetes</taxon>
        <taxon>Eurotiomycetidae</taxon>
        <taxon>Eurotiales</taxon>
        <taxon>Trichocomaceae</taxon>
        <taxon>Talaromyces</taxon>
        <taxon>Talaromyces sect. Bacilispori</taxon>
    </lineage>
</organism>
<name>A0AAD4PYT7_9EURO</name>
<feature type="region of interest" description="Disordered" evidence="6">
    <location>
        <begin position="1"/>
        <end position="27"/>
    </location>
</feature>
<comment type="caution">
    <text evidence="8">The sequence shown here is derived from an EMBL/GenBank/DDBJ whole genome shotgun (WGS) entry which is preliminary data.</text>
</comment>
<evidence type="ECO:0000256" key="5">
    <source>
        <dbReference type="ARBA" id="ARBA00023242"/>
    </source>
</evidence>
<evidence type="ECO:0000313" key="8">
    <source>
        <dbReference type="EMBL" id="KAH8698306.1"/>
    </source>
</evidence>
<dbReference type="InterPro" id="IPR001138">
    <property type="entry name" value="Zn2Cys6_DnaBD"/>
</dbReference>
<dbReference type="GO" id="GO:0000981">
    <property type="term" value="F:DNA-binding transcription factor activity, RNA polymerase II-specific"/>
    <property type="evidence" value="ECO:0007669"/>
    <property type="project" value="InterPro"/>
</dbReference>
<protein>
    <submittedName>
        <fullName evidence="8">C6 transcription factor</fullName>
    </submittedName>
</protein>
<proteinExistence type="predicted"/>
<evidence type="ECO:0000256" key="6">
    <source>
        <dbReference type="SAM" id="MobiDB-lite"/>
    </source>
</evidence>
<feature type="domain" description="Zn(2)-C6 fungal-type" evidence="7">
    <location>
        <begin position="34"/>
        <end position="62"/>
    </location>
</feature>
<accession>A0AAD4PYT7</accession>
<dbReference type="GO" id="GO:0005634">
    <property type="term" value="C:nucleus"/>
    <property type="evidence" value="ECO:0007669"/>
    <property type="project" value="UniProtKB-SubCell"/>
</dbReference>
<evidence type="ECO:0000259" key="7">
    <source>
        <dbReference type="PROSITE" id="PS50048"/>
    </source>
</evidence>
<evidence type="ECO:0000256" key="3">
    <source>
        <dbReference type="ARBA" id="ARBA00023125"/>
    </source>
</evidence>
<dbReference type="GO" id="GO:0000976">
    <property type="term" value="F:transcription cis-regulatory region binding"/>
    <property type="evidence" value="ECO:0007669"/>
    <property type="project" value="TreeGrafter"/>
</dbReference>
<dbReference type="GeneID" id="70241390"/>
<dbReference type="RefSeq" id="XP_046072770.1">
    <property type="nucleotide sequence ID" value="XM_046211103.1"/>
</dbReference>
<gene>
    <name evidence="8" type="ORF">BGW36DRAFT_294443</name>
</gene>
<dbReference type="EMBL" id="JAJTJA010000005">
    <property type="protein sequence ID" value="KAH8698306.1"/>
    <property type="molecule type" value="Genomic_DNA"/>
</dbReference>
<dbReference type="Pfam" id="PF11951">
    <property type="entry name" value="Fungal_trans_2"/>
    <property type="match status" value="1"/>
</dbReference>
<feature type="region of interest" description="Disordered" evidence="6">
    <location>
        <begin position="80"/>
        <end position="106"/>
    </location>
</feature>
<sequence length="568" mass="64370">MAAHSTVYRFSSADQPPLRTKASSRLEARWSRSGCLTCKKRRKKCDEQKPRCGNCTRLDRECEGYANLWQTPFEPSIKTFRQESLKPRRSKDSPASDQDDSKNQPSPLILYLLDGSAVSPEHQVMLDSESTADDSERDQKSPNDSTALVLASRSENPTNCHLTHHPFQPASSSDLFYLQYHAERGFKLMSNLETQHNPLKEVLIPRALSSPLLLSIICAMSAGHMANWPSPNQENLRNAELTYYGRTLSGVRKALAQITQQDVLDTASIDLLEELIVTLASFCKYEAVRGAVNSWRGHLEALQKLVTYRGGLASLDIEIADWLSGLVTYWQHMAKLTNPKLASGFILCDSIYDSPKVDIYLGCNEQLVKICSRISDLRFFGHSTTALVQEVSEINEILVRWSWEKQDFIIPPGISEMTFERLRVVAHHFHYAAFIFLHSIIDIIAQPNLSDLEDPHADFSSMVHSLVVFSKTEALQNLVSLLRTLPPDNHSEFSALTFPLFIAGCEYEERDQLALILDSLQTLELNFGILNTKRAQEFLVNLSRLRAKGNWKHWLHILEDVDWDLILV</sequence>
<keyword evidence="2" id="KW-0805">Transcription regulation</keyword>